<evidence type="ECO:0000313" key="2">
    <source>
        <dbReference type="Proteomes" id="UP001556367"/>
    </source>
</evidence>
<comment type="caution">
    <text evidence="1">The sequence shown here is derived from an EMBL/GenBank/DDBJ whole genome shotgun (WGS) entry which is preliminary data.</text>
</comment>
<organism evidence="1 2">
    <name type="scientific">Hohenbuehelia grisea</name>
    <dbReference type="NCBI Taxonomy" id="104357"/>
    <lineage>
        <taxon>Eukaryota</taxon>
        <taxon>Fungi</taxon>
        <taxon>Dikarya</taxon>
        <taxon>Basidiomycota</taxon>
        <taxon>Agaricomycotina</taxon>
        <taxon>Agaricomycetes</taxon>
        <taxon>Agaricomycetidae</taxon>
        <taxon>Agaricales</taxon>
        <taxon>Pleurotineae</taxon>
        <taxon>Pleurotaceae</taxon>
        <taxon>Hohenbuehelia</taxon>
    </lineage>
</organism>
<protein>
    <submittedName>
        <fullName evidence="1">Uncharacterized protein</fullName>
    </submittedName>
</protein>
<keyword evidence="2" id="KW-1185">Reference proteome</keyword>
<gene>
    <name evidence="1" type="ORF">HGRIS_003477</name>
</gene>
<dbReference type="InterPro" id="IPR008699">
    <property type="entry name" value="NDUFB8"/>
</dbReference>
<evidence type="ECO:0000313" key="1">
    <source>
        <dbReference type="EMBL" id="KAL0954510.1"/>
    </source>
</evidence>
<dbReference type="PANTHER" id="PTHR12840">
    <property type="entry name" value="NADH-UBIQUINONE OXIDOREDUCTASE ASHI SUBUNIT"/>
    <property type="match status" value="1"/>
</dbReference>
<proteinExistence type="predicted"/>
<reference evidence="2" key="1">
    <citation type="submission" date="2024-06" db="EMBL/GenBank/DDBJ databases">
        <title>Multi-omics analyses provide insights into the biosynthesis of the anticancer antibiotic pleurotin in Hohenbuehelia grisea.</title>
        <authorList>
            <person name="Weaver J.A."/>
            <person name="Alberti F."/>
        </authorList>
    </citation>
    <scope>NUCLEOTIDE SEQUENCE [LARGE SCALE GENOMIC DNA]</scope>
    <source>
        <strain evidence="2">T-177</strain>
    </source>
</reference>
<dbReference type="EMBL" id="JASNQZ010000007">
    <property type="protein sequence ID" value="KAL0954510.1"/>
    <property type="molecule type" value="Genomic_DNA"/>
</dbReference>
<accession>A0ABR3JGD7</accession>
<name>A0ABR3JGD7_9AGAR</name>
<dbReference type="Proteomes" id="UP001556367">
    <property type="component" value="Unassembled WGS sequence"/>
</dbReference>
<sequence length="160" mass="17601">MFSSVAGRVAGAASRPLAARSKTLLIASSARTRTYSAQPSDEVDPQLNGYPQLPFESRQYLPAKGWQDELMRRNYGDTLHEKDELLSMWGPDIPPIEPSTALFRFTLAALGFVTAGLVIKASVPEMPAVRREYPFSGLVTELGGLEENKARTEELTEAEE</sequence>
<dbReference type="PANTHER" id="PTHR12840:SF1">
    <property type="entry name" value="NADH DEHYDROGENASE [UBIQUINONE] 1 BETA SUBCOMPLEX SUBUNIT 8, MITOCHONDRIAL"/>
    <property type="match status" value="1"/>
</dbReference>